<keyword evidence="3" id="KW-0472">Membrane</keyword>
<keyword evidence="7" id="KW-1185">Reference proteome</keyword>
<evidence type="ECO:0000313" key="7">
    <source>
        <dbReference type="Proteomes" id="UP001174691"/>
    </source>
</evidence>
<comment type="caution">
    <text evidence="6">The sequence shown here is derived from an EMBL/GenBank/DDBJ whole genome shotgun (WGS) entry which is preliminary data.</text>
</comment>
<dbReference type="EMBL" id="JANBVN010000249">
    <property type="protein sequence ID" value="KAJ9130983.1"/>
    <property type="molecule type" value="Genomic_DNA"/>
</dbReference>
<protein>
    <submittedName>
        <fullName evidence="6">UDP-Glycosyltransferase/glycogen phosphorylase</fullName>
    </submittedName>
</protein>
<feature type="transmembrane region" description="Helical" evidence="3">
    <location>
        <begin position="480"/>
        <end position="500"/>
    </location>
</feature>
<organism evidence="6 7">
    <name type="scientific">Coniochaeta hoffmannii</name>
    <dbReference type="NCBI Taxonomy" id="91930"/>
    <lineage>
        <taxon>Eukaryota</taxon>
        <taxon>Fungi</taxon>
        <taxon>Dikarya</taxon>
        <taxon>Ascomycota</taxon>
        <taxon>Pezizomycotina</taxon>
        <taxon>Sordariomycetes</taxon>
        <taxon>Sordariomycetidae</taxon>
        <taxon>Coniochaetales</taxon>
        <taxon>Coniochaetaceae</taxon>
        <taxon>Coniochaeta</taxon>
    </lineage>
</organism>
<dbReference type="GO" id="GO:0016757">
    <property type="term" value="F:glycosyltransferase activity"/>
    <property type="evidence" value="ECO:0007669"/>
    <property type="project" value="UniProtKB-KW"/>
</dbReference>
<evidence type="ECO:0000259" key="4">
    <source>
        <dbReference type="Pfam" id="PF00534"/>
    </source>
</evidence>
<dbReference type="PANTHER" id="PTHR45947">
    <property type="entry name" value="SULFOQUINOVOSYL TRANSFERASE SQD2"/>
    <property type="match status" value="1"/>
</dbReference>
<sequence>MEAPTTRPDHDDGHELSVFPEGLRGKRILLCTESFGQVNGVSRTTTMLVNHLRSKGAIVAVVAPHTDTKHDTVTPINSPKSSTTASSGPDVRIQGYPLPFNPELSIVYPIRLSTLYRRTFGGPPDLIYLASPASLGFQIMLQMRQLPTSDQVPIICNFQTDLSSYAEILFPPLLSHGAVFILDTIQSFLFSHPTVKTVFYPSSYVRRYLERIGVQPGKLDLVQRGVDTELFHPGRRSEALRAEIAPDGEIVLITVARLAGEKGFDFLASVARELEARFLQFRLYVVGGNRNAAVEAEVKAMFGDLARKGKVIFAGFKVGEELATAYASADVFLHCSVTETFGLVVLESMASGVPVVARDEGGPSDTVKDGETGYLIPPTDIKGFVDAVVVLVEDERTRMLFSDNARRYAEGTTWDKINNKVAWRMADTIDEAERRRFARQISSMGGDGNEDHRRGMRLLGRKSWSSLSSTAVGWVATVKLYGTMGVILAIWALTAAYLLFAKASIAVKSRFGWR</sequence>
<feature type="region of interest" description="Disordered" evidence="2">
    <location>
        <begin position="69"/>
        <end position="88"/>
    </location>
</feature>
<feature type="domain" description="Glycosyltransferase subfamily 4-like N-terminal" evidence="5">
    <location>
        <begin position="38"/>
        <end position="229"/>
    </location>
</feature>
<dbReference type="Pfam" id="PF00534">
    <property type="entry name" value="Glycos_transf_1"/>
    <property type="match status" value="1"/>
</dbReference>
<dbReference type="SUPFAM" id="SSF53756">
    <property type="entry name" value="UDP-Glycosyltransferase/glycogen phosphorylase"/>
    <property type="match status" value="1"/>
</dbReference>
<dbReference type="CDD" id="cd03814">
    <property type="entry name" value="GT4-like"/>
    <property type="match status" value="1"/>
</dbReference>
<keyword evidence="1" id="KW-0808">Transferase</keyword>
<feature type="domain" description="Glycosyl transferase family 1" evidence="4">
    <location>
        <begin position="243"/>
        <end position="407"/>
    </location>
</feature>
<name>A0AA38R6V4_9PEZI</name>
<evidence type="ECO:0000256" key="1">
    <source>
        <dbReference type="ARBA" id="ARBA00022676"/>
    </source>
</evidence>
<keyword evidence="3" id="KW-1133">Transmembrane helix</keyword>
<dbReference type="AlphaFoldDB" id="A0AA38R6V4"/>
<proteinExistence type="predicted"/>
<dbReference type="InterPro" id="IPR050194">
    <property type="entry name" value="Glycosyltransferase_grp1"/>
</dbReference>
<accession>A0AA38R6V4</accession>
<keyword evidence="1" id="KW-0328">Glycosyltransferase</keyword>
<dbReference type="PANTHER" id="PTHR45947:SF3">
    <property type="entry name" value="SULFOQUINOVOSYL TRANSFERASE SQD2"/>
    <property type="match status" value="1"/>
</dbReference>
<evidence type="ECO:0000256" key="3">
    <source>
        <dbReference type="SAM" id="Phobius"/>
    </source>
</evidence>
<keyword evidence="3" id="KW-0812">Transmembrane</keyword>
<evidence type="ECO:0000256" key="2">
    <source>
        <dbReference type="SAM" id="MobiDB-lite"/>
    </source>
</evidence>
<evidence type="ECO:0000259" key="5">
    <source>
        <dbReference type="Pfam" id="PF13439"/>
    </source>
</evidence>
<evidence type="ECO:0000313" key="6">
    <source>
        <dbReference type="EMBL" id="KAJ9130983.1"/>
    </source>
</evidence>
<dbReference type="InterPro" id="IPR001296">
    <property type="entry name" value="Glyco_trans_1"/>
</dbReference>
<dbReference type="InterPro" id="IPR028098">
    <property type="entry name" value="Glyco_trans_4-like_N"/>
</dbReference>
<feature type="compositionally biased region" description="Polar residues" evidence="2">
    <location>
        <begin position="74"/>
        <end position="87"/>
    </location>
</feature>
<reference evidence="6" key="1">
    <citation type="submission" date="2022-07" db="EMBL/GenBank/DDBJ databases">
        <title>Fungi with potential for degradation of polypropylene.</title>
        <authorList>
            <person name="Gostincar C."/>
        </authorList>
    </citation>
    <scope>NUCLEOTIDE SEQUENCE</scope>
    <source>
        <strain evidence="6">EXF-13287</strain>
    </source>
</reference>
<gene>
    <name evidence="6" type="ORF">NKR19_g9680</name>
</gene>
<dbReference type="Pfam" id="PF13439">
    <property type="entry name" value="Glyco_transf_4"/>
    <property type="match status" value="1"/>
</dbReference>
<dbReference type="Proteomes" id="UP001174691">
    <property type="component" value="Unassembled WGS sequence"/>
</dbReference>
<dbReference type="Gene3D" id="3.40.50.2000">
    <property type="entry name" value="Glycogen Phosphorylase B"/>
    <property type="match status" value="2"/>
</dbReference>